<accession>A0A5J5DNC6</accession>
<evidence type="ECO:0000313" key="2">
    <source>
        <dbReference type="Proteomes" id="UP000327493"/>
    </source>
</evidence>
<organism evidence="1 2">
    <name type="scientific">Etheostoma spectabile</name>
    <name type="common">orangethroat darter</name>
    <dbReference type="NCBI Taxonomy" id="54343"/>
    <lineage>
        <taxon>Eukaryota</taxon>
        <taxon>Metazoa</taxon>
        <taxon>Chordata</taxon>
        <taxon>Craniata</taxon>
        <taxon>Vertebrata</taxon>
        <taxon>Euteleostomi</taxon>
        <taxon>Actinopterygii</taxon>
        <taxon>Neopterygii</taxon>
        <taxon>Teleostei</taxon>
        <taxon>Neoteleostei</taxon>
        <taxon>Acanthomorphata</taxon>
        <taxon>Eupercaria</taxon>
        <taxon>Perciformes</taxon>
        <taxon>Percoidei</taxon>
        <taxon>Percidae</taxon>
        <taxon>Etheostomatinae</taxon>
        <taxon>Etheostoma</taxon>
    </lineage>
</organism>
<name>A0A5J5DNC6_9PERO</name>
<comment type="caution">
    <text evidence="1">The sequence shown here is derived from an EMBL/GenBank/DDBJ whole genome shotgun (WGS) entry which is preliminary data.</text>
</comment>
<dbReference type="AlphaFoldDB" id="A0A5J5DNC6"/>
<protein>
    <submittedName>
        <fullName evidence="1">Uncharacterized protein</fullName>
    </submittedName>
</protein>
<dbReference type="EMBL" id="VOFY01000002">
    <property type="protein sequence ID" value="KAA8594974.1"/>
    <property type="molecule type" value="Genomic_DNA"/>
</dbReference>
<proteinExistence type="predicted"/>
<sequence>MNAERLVHSDGERSVCRWLGLGLCDDVLAGLTALVGGDWQHWQSPSSQTANEPVGQPASQTDRLQVSQFPIWLSYLDTQRTAENVISDYSSVLSYENNPKQKIAMRCPAPTLPATLLSASKVIVVSHVPVPRTPLCPPLAPIHTSCIIHLRHLSISFPTLQHQEQLVCLDCSQLSGWGGGVHRPFLSVCKLALFD</sequence>
<keyword evidence="2" id="KW-1185">Reference proteome</keyword>
<dbReference type="Proteomes" id="UP000327493">
    <property type="component" value="Chromosome 2"/>
</dbReference>
<reference evidence="1 2" key="1">
    <citation type="submission" date="2019-08" db="EMBL/GenBank/DDBJ databases">
        <title>A chromosome-level genome assembly, high-density linkage maps, and genome scans reveal the genomic architecture of hybrid incompatibilities underlying speciation via character displacement in darters (Percidae: Etheostominae).</title>
        <authorList>
            <person name="Moran R.L."/>
            <person name="Catchen J.M."/>
            <person name="Fuller R.C."/>
        </authorList>
    </citation>
    <scope>NUCLEOTIDE SEQUENCE [LARGE SCALE GENOMIC DNA]</scope>
    <source>
        <strain evidence="1">EspeVRDwgs_2016</strain>
        <tissue evidence="1">Muscle</tissue>
    </source>
</reference>
<gene>
    <name evidence="1" type="ORF">FQN60_012109</name>
</gene>
<evidence type="ECO:0000313" key="1">
    <source>
        <dbReference type="EMBL" id="KAA8594974.1"/>
    </source>
</evidence>